<sequence>MTSGDEGPLADELVDRLVLQRETVHAGMVWDVVREQVDLGDAGVVTREFVAHTGAVGCVALDDQGRVLLLQQYRHPTRILDWELPAGLLDVAGEPPWEAASRELYEEADLRADTWHVLADWQNSPGGSSENWRCFLARGLSAVADEERFVREHEEADIVVRWVPLQGAVDAVLAGRLHNACTVAGVLAAHAASQQGWATLRPYDAPWPEHPAYR</sequence>
<dbReference type="PATRIC" id="fig|1631356.3.peg.1862"/>
<accession>A0A0L6CHZ0</accession>
<name>A0A0L6CHZ0_9MICO</name>
<protein>
    <submittedName>
        <fullName evidence="3">ADP-ribose pyrophosphatase</fullName>
    </submittedName>
</protein>
<dbReference type="CDD" id="cd24158">
    <property type="entry name" value="NUDIX_ADPRase_Rv1700"/>
    <property type="match status" value="1"/>
</dbReference>
<dbReference type="AlphaFoldDB" id="A0A0L6CHZ0"/>
<evidence type="ECO:0000259" key="2">
    <source>
        <dbReference type="PROSITE" id="PS51462"/>
    </source>
</evidence>
<dbReference type="PANTHER" id="PTHR11839">
    <property type="entry name" value="UDP/ADP-SUGAR PYROPHOSPHATASE"/>
    <property type="match status" value="1"/>
</dbReference>
<dbReference type="EMBL" id="LAIR01000002">
    <property type="protein sequence ID" value="KNX37339.1"/>
    <property type="molecule type" value="Genomic_DNA"/>
</dbReference>
<dbReference type="RefSeq" id="WP_050669685.1">
    <property type="nucleotide sequence ID" value="NZ_LAIR01000002.1"/>
</dbReference>
<evidence type="ECO:0000313" key="4">
    <source>
        <dbReference type="Proteomes" id="UP000037397"/>
    </source>
</evidence>
<keyword evidence="1" id="KW-0378">Hydrolase</keyword>
<dbReference type="GO" id="GO:0016787">
    <property type="term" value="F:hydrolase activity"/>
    <property type="evidence" value="ECO:0007669"/>
    <property type="project" value="UniProtKB-KW"/>
</dbReference>
<dbReference type="STRING" id="1631356.VV01_09560"/>
<dbReference type="Gene3D" id="3.90.79.10">
    <property type="entry name" value="Nucleoside Triphosphate Pyrophosphohydrolase"/>
    <property type="match status" value="1"/>
</dbReference>
<keyword evidence="4" id="KW-1185">Reference proteome</keyword>
<gene>
    <name evidence="3" type="ORF">VV01_09560</name>
</gene>
<dbReference type="Pfam" id="PF00293">
    <property type="entry name" value="NUDIX"/>
    <property type="match status" value="1"/>
</dbReference>
<dbReference type="GO" id="GO:0019693">
    <property type="term" value="P:ribose phosphate metabolic process"/>
    <property type="evidence" value="ECO:0007669"/>
    <property type="project" value="TreeGrafter"/>
</dbReference>
<dbReference type="PANTHER" id="PTHR11839:SF31">
    <property type="entry name" value="ADP-RIBOSE PYROPHOSPHATASE"/>
    <property type="match status" value="1"/>
</dbReference>
<dbReference type="InterPro" id="IPR015797">
    <property type="entry name" value="NUDIX_hydrolase-like_dom_sf"/>
</dbReference>
<dbReference type="Proteomes" id="UP000037397">
    <property type="component" value="Unassembled WGS sequence"/>
</dbReference>
<evidence type="ECO:0000313" key="3">
    <source>
        <dbReference type="EMBL" id="KNX37339.1"/>
    </source>
</evidence>
<dbReference type="GO" id="GO:0005829">
    <property type="term" value="C:cytosol"/>
    <property type="evidence" value="ECO:0007669"/>
    <property type="project" value="TreeGrafter"/>
</dbReference>
<dbReference type="SUPFAM" id="SSF55811">
    <property type="entry name" value="Nudix"/>
    <property type="match status" value="1"/>
</dbReference>
<evidence type="ECO:0000256" key="1">
    <source>
        <dbReference type="ARBA" id="ARBA00022801"/>
    </source>
</evidence>
<dbReference type="GO" id="GO:0006753">
    <property type="term" value="P:nucleoside phosphate metabolic process"/>
    <property type="evidence" value="ECO:0007669"/>
    <property type="project" value="TreeGrafter"/>
</dbReference>
<feature type="domain" description="Nudix hydrolase" evidence="2">
    <location>
        <begin position="51"/>
        <end position="185"/>
    </location>
</feature>
<proteinExistence type="predicted"/>
<dbReference type="PROSITE" id="PS51462">
    <property type="entry name" value="NUDIX"/>
    <property type="match status" value="1"/>
</dbReference>
<reference evidence="4" key="1">
    <citation type="submission" date="2015-03" db="EMBL/GenBank/DDBJ databases">
        <title>Luteipulveratus halotolerans sp. nov., a novel actinobacterium (Dermacoccaceae) from Sarawak, Malaysia.</title>
        <authorList>
            <person name="Juboi H."/>
            <person name="Basik A."/>
            <person name="Shamsul S.S."/>
            <person name="Arnold P."/>
            <person name="Schmitt E.K."/>
            <person name="Sanglier J.-J."/>
            <person name="Yeo T."/>
        </authorList>
    </citation>
    <scope>NUCLEOTIDE SEQUENCE [LARGE SCALE GENOMIC DNA]</scope>
    <source>
        <strain evidence="4">C296001</strain>
    </source>
</reference>
<organism evidence="3 4">
    <name type="scientific">Luteipulveratus halotolerans</name>
    <dbReference type="NCBI Taxonomy" id="1631356"/>
    <lineage>
        <taxon>Bacteria</taxon>
        <taxon>Bacillati</taxon>
        <taxon>Actinomycetota</taxon>
        <taxon>Actinomycetes</taxon>
        <taxon>Micrococcales</taxon>
        <taxon>Dermacoccaceae</taxon>
        <taxon>Luteipulveratus</taxon>
    </lineage>
</organism>
<comment type="caution">
    <text evidence="3">The sequence shown here is derived from an EMBL/GenBank/DDBJ whole genome shotgun (WGS) entry which is preliminary data.</text>
</comment>
<dbReference type="InterPro" id="IPR000086">
    <property type="entry name" value="NUDIX_hydrolase_dom"/>
</dbReference>